<keyword evidence="6 8" id="KW-0472">Membrane</keyword>
<reference evidence="10 11" key="1">
    <citation type="journal article" date="2016" name="Front. Microbiol.">
        <title>Comprehensive Phylogenetic Analysis of Bovine Non-aureus Staphylococci Species Based on Whole-Genome Sequencing.</title>
        <authorList>
            <person name="Naushad S."/>
            <person name="Barkema H.W."/>
            <person name="Luby C."/>
            <person name="Condas L.A."/>
            <person name="Nobrega D.B."/>
            <person name="Carson D.A."/>
            <person name="De Buck J."/>
        </authorList>
    </citation>
    <scope>NUCLEOTIDE SEQUENCE [LARGE SCALE GENOMIC DNA]</scope>
    <source>
        <strain evidence="10 11">SNUC 102</strain>
    </source>
</reference>
<dbReference type="Gene3D" id="1.20.1720.10">
    <property type="entry name" value="Multidrug resistance protein D"/>
    <property type="match status" value="1"/>
</dbReference>
<gene>
    <name evidence="10" type="ORF">BU097_06480</name>
</gene>
<name>A0A418IP54_STAXY</name>
<sequence length="461" mass="50050">MKAKKQINLYILGMVLAILTFWLFAQSMINIIPTMQKDLKVSSGVLNISTSLTSLFCGLFIVVGGGIADRIGRKRITYVGLIISIIGSLLIIAAREPVLLIFARILQGLSAALIMPATLALIKTTFDKSERQRALSYWSFGSWGGGGVTTFVGGLIATYFDWRLIFVLSIIVSAIAMVLLRTIEETKISKFNKKRFDVVGFSIFVLALLVINVIITQGQELGWFSITTIGLFITSIILALIFIFYEKSRKHQFIDLKLFKSKPFTGAVLTNFLQNGIAGTIVVANTYIQVARGYTAFETGLLTLGNIVALLLMIRVGEKMLQKFGPSKPMFLSIIIASIGMSSGALTFLPNFTYLVVVFIGFLIGGIGIGLYATPSIDTLLENVSDDKSGIGSGIYKMASSLGYSFGIAISTAIYSTFSVLIHDIHLAGAIGMLTPLAFGIVSIIILISTMYEKSLKAKLT</sequence>
<dbReference type="SUPFAM" id="SSF103473">
    <property type="entry name" value="MFS general substrate transporter"/>
    <property type="match status" value="1"/>
</dbReference>
<feature type="domain" description="Major facilitator superfamily (MFS) profile" evidence="9">
    <location>
        <begin position="6"/>
        <end position="461"/>
    </location>
</feature>
<dbReference type="RefSeq" id="WP_119603879.1">
    <property type="nucleotide sequence ID" value="NZ_CP188055.1"/>
</dbReference>
<keyword evidence="4 8" id="KW-0812">Transmembrane</keyword>
<feature type="transmembrane region" description="Helical" evidence="8">
    <location>
        <begin position="329"/>
        <end position="348"/>
    </location>
</feature>
<dbReference type="EMBL" id="QXUL01000026">
    <property type="protein sequence ID" value="RIN11119.1"/>
    <property type="molecule type" value="Genomic_DNA"/>
</dbReference>
<feature type="transmembrane region" description="Helical" evidence="8">
    <location>
        <begin position="134"/>
        <end position="156"/>
    </location>
</feature>
<comment type="similarity">
    <text evidence="2">Belongs to the major facilitator superfamily. TCR/Tet family.</text>
</comment>
<protein>
    <recommendedName>
        <fullName evidence="7">Quinolone resistance protein NorB</fullName>
    </recommendedName>
</protein>
<feature type="transmembrane region" description="Helical" evidence="8">
    <location>
        <begin position="101"/>
        <end position="122"/>
    </location>
</feature>
<evidence type="ECO:0000256" key="4">
    <source>
        <dbReference type="ARBA" id="ARBA00022692"/>
    </source>
</evidence>
<organism evidence="10 11">
    <name type="scientific">Staphylococcus xylosus</name>
    <dbReference type="NCBI Taxonomy" id="1288"/>
    <lineage>
        <taxon>Bacteria</taxon>
        <taxon>Bacillati</taxon>
        <taxon>Bacillota</taxon>
        <taxon>Bacilli</taxon>
        <taxon>Bacillales</taxon>
        <taxon>Staphylococcaceae</taxon>
        <taxon>Staphylococcus</taxon>
    </lineage>
</organism>
<dbReference type="Proteomes" id="UP000285567">
    <property type="component" value="Unassembled WGS sequence"/>
</dbReference>
<dbReference type="Pfam" id="PF07690">
    <property type="entry name" value="MFS_1"/>
    <property type="match status" value="1"/>
</dbReference>
<dbReference type="PROSITE" id="PS50850">
    <property type="entry name" value="MFS"/>
    <property type="match status" value="1"/>
</dbReference>
<keyword evidence="3" id="KW-0813">Transport</keyword>
<dbReference type="InterPro" id="IPR020846">
    <property type="entry name" value="MFS_dom"/>
</dbReference>
<dbReference type="InterPro" id="IPR011701">
    <property type="entry name" value="MFS"/>
</dbReference>
<feature type="transmembrane region" description="Helical" evidence="8">
    <location>
        <begin position="195"/>
        <end position="215"/>
    </location>
</feature>
<feature type="transmembrane region" description="Helical" evidence="8">
    <location>
        <begin position="395"/>
        <end position="415"/>
    </location>
</feature>
<dbReference type="InterPro" id="IPR005829">
    <property type="entry name" value="Sugar_transporter_CS"/>
</dbReference>
<keyword evidence="5 8" id="KW-1133">Transmembrane helix</keyword>
<dbReference type="Gene3D" id="1.20.1250.20">
    <property type="entry name" value="MFS general substrate transporter like domains"/>
    <property type="match status" value="1"/>
</dbReference>
<feature type="transmembrane region" description="Helical" evidence="8">
    <location>
        <begin position="7"/>
        <end position="25"/>
    </location>
</feature>
<dbReference type="CDD" id="cd17321">
    <property type="entry name" value="MFS_MMR_MDR_like"/>
    <property type="match status" value="1"/>
</dbReference>
<dbReference type="PANTHER" id="PTHR42718:SF9">
    <property type="entry name" value="MAJOR FACILITATOR SUPERFAMILY MULTIDRUG TRANSPORTER MFSC"/>
    <property type="match status" value="1"/>
</dbReference>
<evidence type="ECO:0000256" key="5">
    <source>
        <dbReference type="ARBA" id="ARBA00022989"/>
    </source>
</evidence>
<evidence type="ECO:0000313" key="10">
    <source>
        <dbReference type="EMBL" id="RIN11119.1"/>
    </source>
</evidence>
<dbReference type="InterPro" id="IPR036259">
    <property type="entry name" value="MFS_trans_sf"/>
</dbReference>
<feature type="transmembrane region" description="Helical" evidence="8">
    <location>
        <begin position="294"/>
        <end position="317"/>
    </location>
</feature>
<feature type="transmembrane region" description="Helical" evidence="8">
    <location>
        <begin position="76"/>
        <end position="95"/>
    </location>
</feature>
<comment type="subcellular location">
    <subcellularLocation>
        <location evidence="1">Cell membrane</location>
        <topology evidence="1">Multi-pass membrane protein</topology>
    </subcellularLocation>
</comment>
<dbReference type="GO" id="GO:0022857">
    <property type="term" value="F:transmembrane transporter activity"/>
    <property type="evidence" value="ECO:0007669"/>
    <property type="project" value="InterPro"/>
</dbReference>
<evidence type="ECO:0000256" key="8">
    <source>
        <dbReference type="SAM" id="Phobius"/>
    </source>
</evidence>
<proteinExistence type="inferred from homology"/>
<evidence type="ECO:0000259" key="9">
    <source>
        <dbReference type="PROSITE" id="PS50850"/>
    </source>
</evidence>
<dbReference type="GO" id="GO:0005886">
    <property type="term" value="C:plasma membrane"/>
    <property type="evidence" value="ECO:0007669"/>
    <property type="project" value="UniProtKB-SubCell"/>
</dbReference>
<comment type="caution">
    <text evidence="10">The sequence shown here is derived from an EMBL/GenBank/DDBJ whole genome shotgun (WGS) entry which is preliminary data.</text>
</comment>
<feature type="transmembrane region" description="Helical" evidence="8">
    <location>
        <begin position="45"/>
        <end position="64"/>
    </location>
</feature>
<feature type="transmembrane region" description="Helical" evidence="8">
    <location>
        <begin position="427"/>
        <end position="452"/>
    </location>
</feature>
<feature type="transmembrane region" description="Helical" evidence="8">
    <location>
        <begin position="221"/>
        <end position="245"/>
    </location>
</feature>
<evidence type="ECO:0000256" key="6">
    <source>
        <dbReference type="ARBA" id="ARBA00023136"/>
    </source>
</evidence>
<dbReference type="OrthoDB" id="2412976at2"/>
<evidence type="ECO:0000313" key="11">
    <source>
        <dbReference type="Proteomes" id="UP000285567"/>
    </source>
</evidence>
<evidence type="ECO:0000256" key="1">
    <source>
        <dbReference type="ARBA" id="ARBA00004651"/>
    </source>
</evidence>
<dbReference type="PANTHER" id="PTHR42718">
    <property type="entry name" value="MAJOR FACILITATOR SUPERFAMILY MULTIDRUG TRANSPORTER MFSC"/>
    <property type="match status" value="1"/>
</dbReference>
<feature type="transmembrane region" description="Helical" evidence="8">
    <location>
        <begin position="162"/>
        <end position="183"/>
    </location>
</feature>
<evidence type="ECO:0000256" key="7">
    <source>
        <dbReference type="ARBA" id="ARBA00040594"/>
    </source>
</evidence>
<dbReference type="PROSITE" id="PS00216">
    <property type="entry name" value="SUGAR_TRANSPORT_1"/>
    <property type="match status" value="1"/>
</dbReference>
<evidence type="ECO:0000256" key="3">
    <source>
        <dbReference type="ARBA" id="ARBA00022448"/>
    </source>
</evidence>
<dbReference type="PRINTS" id="PR01036">
    <property type="entry name" value="TCRTETB"/>
</dbReference>
<evidence type="ECO:0000256" key="2">
    <source>
        <dbReference type="ARBA" id="ARBA00007520"/>
    </source>
</evidence>
<dbReference type="AlphaFoldDB" id="A0A418IP54"/>
<feature type="transmembrane region" description="Helical" evidence="8">
    <location>
        <begin position="354"/>
        <end position="374"/>
    </location>
</feature>
<feature type="transmembrane region" description="Helical" evidence="8">
    <location>
        <begin position="266"/>
        <end position="288"/>
    </location>
</feature>
<keyword evidence="11" id="KW-1185">Reference proteome</keyword>
<accession>A0A418IP54</accession>